<name>U2MMD9_TRESO</name>
<dbReference type="RefSeq" id="WP_021329190.1">
    <property type="nucleotide sequence ID" value="NZ_AUZJ01000002.1"/>
</dbReference>
<dbReference type="Pfam" id="PF01386">
    <property type="entry name" value="Ribosomal_L25p"/>
    <property type="match status" value="1"/>
</dbReference>
<evidence type="ECO:0000256" key="1">
    <source>
        <dbReference type="ARBA" id="ARBA00022730"/>
    </source>
</evidence>
<dbReference type="GO" id="GO:0008097">
    <property type="term" value="F:5S rRNA binding"/>
    <property type="evidence" value="ECO:0007669"/>
    <property type="project" value="InterPro"/>
</dbReference>
<dbReference type="GO" id="GO:0003735">
    <property type="term" value="F:structural constituent of ribosome"/>
    <property type="evidence" value="ECO:0007669"/>
    <property type="project" value="InterPro"/>
</dbReference>
<evidence type="ECO:0000259" key="7">
    <source>
        <dbReference type="Pfam" id="PF14693"/>
    </source>
</evidence>
<dbReference type="PATRIC" id="fig|1125725.3.peg.51"/>
<sequence>MDQLVINAKVRTTTGKTAAKKLRAQGRLPAVMYDAKGKSTMLEIDEVEFNKVWRSITPTTLISLKIDGQEAHDAFIKDTEYAILKDRVLHADFFEPDADEKLIAKFKLSYTGTPAGVLKGGYMLKHLPEITVQAVPHKMPQTVTADVSSLNIGDTFRVKDLKLNEGVTVLTDENASLVSITPAR</sequence>
<gene>
    <name evidence="5" type="primary">rplY</name>
    <name evidence="5" type="synonym">ctc</name>
    <name evidence="9" type="ORF">HMPREF0860_1101</name>
    <name evidence="8" type="ORF">HMPREF1325_1795</name>
</gene>
<dbReference type="CDD" id="cd00495">
    <property type="entry name" value="Ribosomal_L25_TL5_CTC"/>
    <property type="match status" value="1"/>
</dbReference>
<accession>U2MMD9</accession>
<keyword evidence="2 5" id="KW-0694">RNA-binding</keyword>
<evidence type="ECO:0000256" key="3">
    <source>
        <dbReference type="ARBA" id="ARBA00022980"/>
    </source>
</evidence>
<dbReference type="EMBL" id="AUZJ01000002">
    <property type="protein sequence ID" value="ERF61926.1"/>
    <property type="molecule type" value="Genomic_DNA"/>
</dbReference>
<dbReference type="Pfam" id="PF14693">
    <property type="entry name" value="Ribosomal_TL5_C"/>
    <property type="match status" value="1"/>
</dbReference>
<dbReference type="PANTHER" id="PTHR33284:SF1">
    <property type="entry name" value="RIBOSOMAL PROTEIN L25_GLN-TRNA SYNTHETASE, ANTI-CODON-BINDING DOMAIN-CONTAINING PROTEIN"/>
    <property type="match status" value="1"/>
</dbReference>
<organism evidence="8 10">
    <name type="scientific">Treponema socranskii subsp. socranskii VPI DR56BR1116 = ATCC 35536</name>
    <dbReference type="NCBI Taxonomy" id="1125725"/>
    <lineage>
        <taxon>Bacteria</taxon>
        <taxon>Pseudomonadati</taxon>
        <taxon>Spirochaetota</taxon>
        <taxon>Spirochaetia</taxon>
        <taxon>Spirochaetales</taxon>
        <taxon>Treponemataceae</taxon>
        <taxon>Treponema</taxon>
    </lineage>
</organism>
<dbReference type="InterPro" id="IPR020930">
    <property type="entry name" value="Ribosomal_uL5_bac-type"/>
</dbReference>
<dbReference type="GO" id="GO:0006412">
    <property type="term" value="P:translation"/>
    <property type="evidence" value="ECO:0007669"/>
    <property type="project" value="UniProtKB-UniRule"/>
</dbReference>
<dbReference type="InterPro" id="IPR001021">
    <property type="entry name" value="Ribosomal_bL25_long"/>
</dbReference>
<dbReference type="Proteomes" id="UP000016646">
    <property type="component" value="Unassembled WGS sequence"/>
</dbReference>
<dbReference type="InterPro" id="IPR020056">
    <property type="entry name" value="Rbsml_bL25/Gln-tRNA_synth_N"/>
</dbReference>
<dbReference type="NCBIfam" id="TIGR00731">
    <property type="entry name" value="bL25_bact_ctc"/>
    <property type="match status" value="1"/>
</dbReference>
<proteinExistence type="inferred from homology"/>
<dbReference type="SUPFAM" id="SSF50715">
    <property type="entry name" value="Ribosomal protein L25-like"/>
    <property type="match status" value="1"/>
</dbReference>
<feature type="domain" description="Large ribosomal subunit protein bL25 beta" evidence="7">
    <location>
        <begin position="107"/>
        <end position="183"/>
    </location>
</feature>
<dbReference type="PANTHER" id="PTHR33284">
    <property type="entry name" value="RIBOSOMAL PROTEIN L25/GLN-TRNA SYNTHETASE, ANTI-CODON-BINDING DOMAIN-CONTAINING PROTEIN"/>
    <property type="match status" value="1"/>
</dbReference>
<dbReference type="EMBL" id="AVQI01000067">
    <property type="protein sequence ID" value="ERK00414.1"/>
    <property type="molecule type" value="Genomic_DNA"/>
</dbReference>
<dbReference type="Gene3D" id="2.170.120.20">
    <property type="entry name" value="Ribosomal protein L25, beta domain"/>
    <property type="match status" value="1"/>
</dbReference>
<evidence type="ECO:0000313" key="10">
    <source>
        <dbReference type="Proteomes" id="UP000016412"/>
    </source>
</evidence>
<evidence type="ECO:0000313" key="11">
    <source>
        <dbReference type="Proteomes" id="UP000016646"/>
    </source>
</evidence>
<comment type="function">
    <text evidence="5">This is one of the proteins that binds to the 5S RNA in the ribosome where it forms part of the central protuberance.</text>
</comment>
<dbReference type="InterPro" id="IPR011035">
    <property type="entry name" value="Ribosomal_bL25/Gln-tRNA_synth"/>
</dbReference>
<comment type="similarity">
    <text evidence="5">Belongs to the bacterial ribosomal protein bL25 family. CTC subfamily.</text>
</comment>
<dbReference type="InterPro" id="IPR037121">
    <property type="entry name" value="Ribosomal_bL25_C"/>
</dbReference>
<comment type="subunit">
    <text evidence="5">Part of the 50S ribosomal subunit; part of the 5S rRNA/L5/L18/L25 subcomplex. Contacts the 5S rRNA. Binds to the 5S rRNA independently of L5 and L18.</text>
</comment>
<reference evidence="10 11" key="1">
    <citation type="submission" date="2013-08" db="EMBL/GenBank/DDBJ databases">
        <authorList>
            <person name="Durkin A.S."/>
            <person name="Haft D.R."/>
            <person name="McCorrison J."/>
            <person name="Torralba M."/>
            <person name="Gillis M."/>
            <person name="Haft D.H."/>
            <person name="Methe B."/>
            <person name="Sutton G."/>
            <person name="Nelson K.E."/>
        </authorList>
    </citation>
    <scope>NUCLEOTIDE SEQUENCE [LARGE SCALE GENOMIC DNA]</scope>
    <source>
        <strain evidence="9 11">ATCC 35536</strain>
        <strain evidence="8 10">VPI DR56BR1116</strain>
    </source>
</reference>
<protein>
    <recommendedName>
        <fullName evidence="5">Large ribosomal subunit protein bL25</fullName>
    </recommendedName>
    <alternativeName>
        <fullName evidence="5">General stress protein CTC</fullName>
    </alternativeName>
</protein>
<keyword evidence="3 5" id="KW-0689">Ribosomal protein</keyword>
<dbReference type="InterPro" id="IPR029751">
    <property type="entry name" value="Ribosomal_L25_dom"/>
</dbReference>
<evidence type="ECO:0000259" key="6">
    <source>
        <dbReference type="Pfam" id="PF01386"/>
    </source>
</evidence>
<dbReference type="Gene3D" id="2.40.240.10">
    <property type="entry name" value="Ribosomal Protein L25, Chain P"/>
    <property type="match status" value="1"/>
</dbReference>
<dbReference type="AlphaFoldDB" id="U2MMD9"/>
<dbReference type="eggNOG" id="COG1825">
    <property type="taxonomic scope" value="Bacteria"/>
</dbReference>
<dbReference type="HAMAP" id="MF_01334">
    <property type="entry name" value="Ribosomal_bL25_CTC"/>
    <property type="match status" value="1"/>
</dbReference>
<evidence type="ECO:0000256" key="2">
    <source>
        <dbReference type="ARBA" id="ARBA00022884"/>
    </source>
</evidence>
<dbReference type="OrthoDB" id="9790002at2"/>
<feature type="domain" description="Large ribosomal subunit protein bL25 L25" evidence="6">
    <location>
        <begin position="6"/>
        <end position="93"/>
    </location>
</feature>
<dbReference type="Proteomes" id="UP000016412">
    <property type="component" value="Unassembled WGS sequence"/>
</dbReference>
<evidence type="ECO:0000256" key="4">
    <source>
        <dbReference type="ARBA" id="ARBA00023274"/>
    </source>
</evidence>
<comment type="caution">
    <text evidence="8">The sequence shown here is derived from an EMBL/GenBank/DDBJ whole genome shotgun (WGS) entry which is preliminary data.</text>
</comment>
<evidence type="ECO:0000313" key="9">
    <source>
        <dbReference type="EMBL" id="ERK00414.1"/>
    </source>
</evidence>
<dbReference type="GO" id="GO:0022625">
    <property type="term" value="C:cytosolic large ribosomal subunit"/>
    <property type="evidence" value="ECO:0007669"/>
    <property type="project" value="TreeGrafter"/>
</dbReference>
<dbReference type="STRING" id="1125725.HMPREF1325_1795"/>
<dbReference type="InterPro" id="IPR020057">
    <property type="entry name" value="Ribosomal_bL25_b-dom"/>
</dbReference>
<evidence type="ECO:0000256" key="5">
    <source>
        <dbReference type="HAMAP-Rule" id="MF_01334"/>
    </source>
</evidence>
<keyword evidence="1 5" id="KW-0699">rRNA-binding</keyword>
<evidence type="ECO:0000313" key="8">
    <source>
        <dbReference type="EMBL" id="ERF61926.1"/>
    </source>
</evidence>
<keyword evidence="4 5" id="KW-0687">Ribonucleoprotein</keyword>
<keyword evidence="11" id="KW-1185">Reference proteome</keyword>